<dbReference type="GO" id="GO:0006935">
    <property type="term" value="P:chemotaxis"/>
    <property type="evidence" value="ECO:0007669"/>
    <property type="project" value="InterPro"/>
</dbReference>
<evidence type="ECO:0000313" key="3">
    <source>
        <dbReference type="Proteomes" id="UP000531659"/>
    </source>
</evidence>
<dbReference type="EMBL" id="JABEYB010000008">
    <property type="protein sequence ID" value="NNU76630.1"/>
    <property type="molecule type" value="Genomic_DNA"/>
</dbReference>
<dbReference type="AlphaFoldDB" id="A0A7Y3SX34"/>
<feature type="domain" description="CheW-like" evidence="1">
    <location>
        <begin position="5"/>
        <end position="47"/>
    </location>
</feature>
<reference evidence="2 3" key="1">
    <citation type="submission" date="2020-05" db="EMBL/GenBank/DDBJ databases">
        <title>Complete genome of Clostridium estertheticum subspecies estertheticum, isolated from Vacuum packed lamb meat from New Zealand imported to Switzerland.</title>
        <authorList>
            <person name="Wambui J."/>
            <person name="Stevens M.J.A."/>
            <person name="Stephan R."/>
        </authorList>
    </citation>
    <scope>NUCLEOTIDE SEQUENCE [LARGE SCALE GENOMIC DNA]</scope>
    <source>
        <strain evidence="2 3">CEST001</strain>
    </source>
</reference>
<dbReference type="Proteomes" id="UP000531659">
    <property type="component" value="Unassembled WGS sequence"/>
</dbReference>
<comment type="caution">
    <text evidence="2">The sequence shown here is derived from an EMBL/GenBank/DDBJ whole genome shotgun (WGS) entry which is preliminary data.</text>
</comment>
<accession>A0A7Y3SX34</accession>
<dbReference type="GO" id="GO:0007165">
    <property type="term" value="P:signal transduction"/>
    <property type="evidence" value="ECO:0007669"/>
    <property type="project" value="InterPro"/>
</dbReference>
<dbReference type="PROSITE" id="PS50851">
    <property type="entry name" value="CHEW"/>
    <property type="match status" value="1"/>
</dbReference>
<dbReference type="InterPro" id="IPR036061">
    <property type="entry name" value="CheW-like_dom_sf"/>
</dbReference>
<sequence>MNFSYCQLVVFNLGLEEYAINISYAQEIIRIPKFTRLPNTPSFIEGS</sequence>
<dbReference type="Pfam" id="PF01584">
    <property type="entry name" value="CheW"/>
    <property type="match status" value="1"/>
</dbReference>
<dbReference type="InterPro" id="IPR002545">
    <property type="entry name" value="CheW-lke_dom"/>
</dbReference>
<gene>
    <name evidence="2" type="ORF">HLQ16_11865</name>
</gene>
<organism evidence="2 3">
    <name type="scientific">Clostridium estertheticum</name>
    <dbReference type="NCBI Taxonomy" id="238834"/>
    <lineage>
        <taxon>Bacteria</taxon>
        <taxon>Bacillati</taxon>
        <taxon>Bacillota</taxon>
        <taxon>Clostridia</taxon>
        <taxon>Eubacteriales</taxon>
        <taxon>Clostridiaceae</taxon>
        <taxon>Clostridium</taxon>
    </lineage>
</organism>
<name>A0A7Y3SX34_9CLOT</name>
<protein>
    <recommendedName>
        <fullName evidence="1">CheW-like domain-containing protein</fullName>
    </recommendedName>
</protein>
<evidence type="ECO:0000313" key="2">
    <source>
        <dbReference type="EMBL" id="NNU76630.1"/>
    </source>
</evidence>
<evidence type="ECO:0000259" key="1">
    <source>
        <dbReference type="PROSITE" id="PS50851"/>
    </source>
</evidence>
<dbReference type="SUPFAM" id="SSF50341">
    <property type="entry name" value="CheW-like"/>
    <property type="match status" value="1"/>
</dbReference>
<proteinExistence type="predicted"/>